<feature type="domain" description="Pectinesterase catalytic" evidence="12">
    <location>
        <begin position="748"/>
        <end position="1021"/>
    </location>
</feature>
<keyword evidence="5" id="KW-0063">Aspartyl esterase</keyword>
<evidence type="ECO:0000256" key="1">
    <source>
        <dbReference type="ARBA" id="ARBA00005184"/>
    </source>
</evidence>
<evidence type="ECO:0000256" key="2">
    <source>
        <dbReference type="ARBA" id="ARBA00008891"/>
    </source>
</evidence>
<evidence type="ECO:0000313" key="13">
    <source>
        <dbReference type="EMBL" id="KAH1064959.1"/>
    </source>
</evidence>
<evidence type="ECO:0000256" key="8">
    <source>
        <dbReference type="ARBA" id="ARBA00057335"/>
    </source>
</evidence>
<sequence length="1046" mass="115127">MAAFIFYVTLFTLMASTSRADAAQTSAAALLLRVDQSGKGDYEKIKDAIDAVPSNNKEVVFILVNPGIYNEKIVVPADKPFITLSGSKPNDTVITGSDSGNIFESATFTVLASDFVGRYLTIQNTYGPGAKAVALRVSGDRAAFFGCRILSYQDTLLDDTGRHYYSNCYIEGAVDFIFGNAASLFEMCHLHTLSEGDASITAQRRESPSEETGFTFLGCKITGVRTAVLGRPWGPYSRVIFAVTYMSNVILPQGWDDWGDSSKQSTVFYREYKCYGPGANNRKRVEWSQQLTAKEVKIFLTKNMIGGKKISPLILYKTTLSTIICSLQTSHLTTFLHLLHPILDLIAILCFATMAAFIFYVTLFTLMASTSRADAAQTSAAALLLRVDQSGKGDYEKIQDAIDAVPSNNKEVVFILVNPGIYNEKIVVPADKPFITLSGSKPNDTVITGSDSGNIFESATFTVLASDFVGRYLTIQNTYGPGAKAVALRVSGDRAAFFGCRILSYQDTLLDDTGRHYYSNCYIEGAVDFIFGNAASLFERCHLHTLSEGDASITAQRRESPSEETGFTFLGCKITGVRTAVLGRPWGPYSRVIFALTYMSNVILPQGWDDWGDSSKQSTVFYREYKCYGPGANNRKRVEWSQQLTAKEVKIFLTKNMIGGKSWIRSTPKQISPLILYKTTLSTIICSLQTSHLTTFLHLLHPILDLIAILCFATMAAFIFYVTLFTLMASTSRADAAQTSAAALLLRVDQSGKGDYEKIQDAIDAVPSNNKEVVFILVNPGIYNEKIVVPADKPFITLSGSKPNDTVITGSDSGNIFESATFTVLASDFVGRYLTIQNTYGPGAKAVALRVSGDRAAFFGCRILSYQDTLLDDTGRHYYSNCYIEGAVDFIFGNAASLFERCHLHTLSEGDASITAQRRESPSEETGFTFLGCKITGVRTAVLGRPWGPYSRVIFALTYMSNVILPQGWDDWGDSSKQSTVFYREYKCYGPGANNRKRVEWSQQLTAKEVKIFLTKNMIGGKSWIRSTPKRFKKASSAISNNSTTH</sequence>
<evidence type="ECO:0000256" key="3">
    <source>
        <dbReference type="ARBA" id="ARBA00013229"/>
    </source>
</evidence>
<dbReference type="Gene3D" id="2.160.20.10">
    <property type="entry name" value="Single-stranded right-handed beta-helix, Pectin lyase-like"/>
    <property type="match status" value="3"/>
</dbReference>
<feature type="chain" id="PRO_5039107138" description="pectinesterase" evidence="11">
    <location>
        <begin position="23"/>
        <end position="1046"/>
    </location>
</feature>
<proteinExistence type="inferred from homology"/>
<evidence type="ECO:0000256" key="10">
    <source>
        <dbReference type="SAM" id="Phobius"/>
    </source>
</evidence>
<dbReference type="EMBL" id="JAIQCV010000009">
    <property type="protein sequence ID" value="KAH1064959.1"/>
    <property type="molecule type" value="Genomic_DNA"/>
</dbReference>
<feature type="transmembrane region" description="Helical" evidence="10">
    <location>
        <begin position="706"/>
        <end position="727"/>
    </location>
</feature>
<evidence type="ECO:0000256" key="5">
    <source>
        <dbReference type="ARBA" id="ARBA00023085"/>
    </source>
</evidence>
<dbReference type="EC" id="3.1.1.11" evidence="3"/>
<evidence type="ECO:0000259" key="12">
    <source>
        <dbReference type="Pfam" id="PF01095"/>
    </source>
</evidence>
<dbReference type="SUPFAM" id="SSF51126">
    <property type="entry name" value="Pectin lyase-like"/>
    <property type="match status" value="3"/>
</dbReference>
<dbReference type="PANTHER" id="PTHR31321">
    <property type="entry name" value="ACYL-COA THIOESTER HYDROLASE YBHC-RELATED"/>
    <property type="match status" value="1"/>
</dbReference>
<evidence type="ECO:0000256" key="6">
    <source>
        <dbReference type="ARBA" id="ARBA00023180"/>
    </source>
</evidence>
<name>A0A9D3ZU91_9ROSI</name>
<evidence type="ECO:0000256" key="7">
    <source>
        <dbReference type="ARBA" id="ARBA00047928"/>
    </source>
</evidence>
<dbReference type="Proteomes" id="UP000828251">
    <property type="component" value="Unassembled WGS sequence"/>
</dbReference>
<keyword evidence="10" id="KW-1133">Transmembrane helix</keyword>
<dbReference type="GO" id="GO:0042545">
    <property type="term" value="P:cell wall modification"/>
    <property type="evidence" value="ECO:0007669"/>
    <property type="project" value="InterPro"/>
</dbReference>
<keyword evidence="6" id="KW-0325">Glycoprotein</keyword>
<dbReference type="InterPro" id="IPR011050">
    <property type="entry name" value="Pectin_lyase_fold/virulence"/>
</dbReference>
<keyword evidence="11" id="KW-0732">Signal</keyword>
<feature type="signal peptide" evidence="11">
    <location>
        <begin position="1"/>
        <end position="22"/>
    </location>
</feature>
<keyword evidence="10" id="KW-0812">Transmembrane</keyword>
<dbReference type="GO" id="GO:0030599">
    <property type="term" value="F:pectinesterase activity"/>
    <property type="evidence" value="ECO:0007669"/>
    <property type="project" value="UniProtKB-EC"/>
</dbReference>
<dbReference type="InterPro" id="IPR033131">
    <property type="entry name" value="Pectinesterase_Asp_AS"/>
</dbReference>
<dbReference type="InterPro" id="IPR012334">
    <property type="entry name" value="Pectin_lyas_fold"/>
</dbReference>
<dbReference type="AlphaFoldDB" id="A0A9D3ZU91"/>
<feature type="transmembrane region" description="Helical" evidence="10">
    <location>
        <begin position="675"/>
        <end position="700"/>
    </location>
</feature>
<dbReference type="OrthoDB" id="2019149at2759"/>
<comment type="caution">
    <text evidence="13">The sequence shown here is derived from an EMBL/GenBank/DDBJ whole genome shotgun (WGS) entry which is preliminary data.</text>
</comment>
<feature type="active site" evidence="9">
    <location>
        <position position="889"/>
    </location>
</feature>
<dbReference type="InterPro" id="IPR000070">
    <property type="entry name" value="Pectinesterase_cat"/>
</dbReference>
<gene>
    <name evidence="13" type="ORF">J1N35_029946</name>
</gene>
<comment type="catalytic activity">
    <reaction evidence="7">
        <text>[(1-&gt;4)-alpha-D-galacturonosyl methyl ester](n) + n H2O = [(1-&gt;4)-alpha-D-galacturonosyl](n) + n methanol + n H(+)</text>
        <dbReference type="Rhea" id="RHEA:22380"/>
        <dbReference type="Rhea" id="RHEA-COMP:14570"/>
        <dbReference type="Rhea" id="RHEA-COMP:14573"/>
        <dbReference type="ChEBI" id="CHEBI:15377"/>
        <dbReference type="ChEBI" id="CHEBI:15378"/>
        <dbReference type="ChEBI" id="CHEBI:17790"/>
        <dbReference type="ChEBI" id="CHEBI:140522"/>
        <dbReference type="ChEBI" id="CHEBI:140523"/>
        <dbReference type="EC" id="3.1.1.11"/>
    </reaction>
</comment>
<evidence type="ECO:0000256" key="4">
    <source>
        <dbReference type="ARBA" id="ARBA00022801"/>
    </source>
</evidence>
<feature type="domain" description="Pectinesterase catalytic" evidence="12">
    <location>
        <begin position="387"/>
        <end position="660"/>
    </location>
</feature>
<feature type="domain" description="Pectinesterase catalytic" evidence="12">
    <location>
        <begin position="34"/>
        <end position="307"/>
    </location>
</feature>
<keyword evidence="14" id="KW-1185">Reference proteome</keyword>
<dbReference type="PROSITE" id="PS00503">
    <property type="entry name" value="PECTINESTERASE_2"/>
    <property type="match status" value="3"/>
</dbReference>
<dbReference type="PANTHER" id="PTHR31321:SF77">
    <property type="entry name" value="PECTINESTERASE CATALYTIC DOMAIN-CONTAINING PROTEIN"/>
    <property type="match status" value="1"/>
</dbReference>
<feature type="active site" evidence="9">
    <location>
        <position position="528"/>
    </location>
</feature>
<evidence type="ECO:0000313" key="14">
    <source>
        <dbReference type="Proteomes" id="UP000828251"/>
    </source>
</evidence>
<keyword evidence="10" id="KW-0472">Membrane</keyword>
<evidence type="ECO:0000256" key="9">
    <source>
        <dbReference type="PROSITE-ProRule" id="PRU10040"/>
    </source>
</evidence>
<protein>
    <recommendedName>
        <fullName evidence="3">pectinesterase</fullName>
        <ecNumber evidence="3">3.1.1.11</ecNumber>
    </recommendedName>
</protein>
<reference evidence="13 14" key="1">
    <citation type="journal article" date="2021" name="Plant Biotechnol. J.">
        <title>Multi-omics assisted identification of the key and species-specific regulatory components of drought-tolerant mechanisms in Gossypium stocksii.</title>
        <authorList>
            <person name="Yu D."/>
            <person name="Ke L."/>
            <person name="Zhang D."/>
            <person name="Wu Y."/>
            <person name="Sun Y."/>
            <person name="Mei J."/>
            <person name="Sun J."/>
            <person name="Sun Y."/>
        </authorList>
    </citation>
    <scope>NUCLEOTIDE SEQUENCE [LARGE SCALE GENOMIC DNA]</scope>
    <source>
        <strain evidence="14">cv. E1</strain>
        <tissue evidence="13">Leaf</tissue>
    </source>
</reference>
<evidence type="ECO:0000256" key="11">
    <source>
        <dbReference type="SAM" id="SignalP"/>
    </source>
</evidence>
<feature type="active site" evidence="9">
    <location>
        <position position="175"/>
    </location>
</feature>
<dbReference type="FunFam" id="2.160.20.10:FF:000013">
    <property type="entry name" value="Pectinesterase"/>
    <property type="match status" value="3"/>
</dbReference>
<feature type="transmembrane region" description="Helical" evidence="10">
    <location>
        <begin position="338"/>
        <end position="363"/>
    </location>
</feature>
<dbReference type="GO" id="GO:0045490">
    <property type="term" value="P:pectin catabolic process"/>
    <property type="evidence" value="ECO:0007669"/>
    <property type="project" value="TreeGrafter"/>
</dbReference>
<organism evidence="13 14">
    <name type="scientific">Gossypium stocksii</name>
    <dbReference type="NCBI Taxonomy" id="47602"/>
    <lineage>
        <taxon>Eukaryota</taxon>
        <taxon>Viridiplantae</taxon>
        <taxon>Streptophyta</taxon>
        <taxon>Embryophyta</taxon>
        <taxon>Tracheophyta</taxon>
        <taxon>Spermatophyta</taxon>
        <taxon>Magnoliopsida</taxon>
        <taxon>eudicotyledons</taxon>
        <taxon>Gunneridae</taxon>
        <taxon>Pentapetalae</taxon>
        <taxon>rosids</taxon>
        <taxon>malvids</taxon>
        <taxon>Malvales</taxon>
        <taxon>Malvaceae</taxon>
        <taxon>Malvoideae</taxon>
        <taxon>Gossypium</taxon>
    </lineage>
</organism>
<comment type="similarity">
    <text evidence="2">Belongs to the pectinesterase family.</text>
</comment>
<keyword evidence="4" id="KW-0378">Hydrolase</keyword>
<comment type="function">
    <text evidence="8">Acts in the modification of cell walls via demethylesterification of cell wall pectin.</text>
</comment>
<comment type="pathway">
    <text evidence="1">Glycan metabolism; pectin degradation; 2-dehydro-3-deoxy-D-gluconate from pectin: step 1/5.</text>
</comment>
<dbReference type="Pfam" id="PF01095">
    <property type="entry name" value="Pectinesterase"/>
    <property type="match status" value="3"/>
</dbReference>
<accession>A0A9D3ZU91</accession>